<evidence type="ECO:0000313" key="2">
    <source>
        <dbReference type="Proteomes" id="UP000527143"/>
    </source>
</evidence>
<proteinExistence type="predicted"/>
<dbReference type="AlphaFoldDB" id="A0A840YRT2"/>
<accession>A0A840YRT2</accession>
<comment type="caution">
    <text evidence="1">The sequence shown here is derived from an EMBL/GenBank/DDBJ whole genome shotgun (WGS) entry which is preliminary data.</text>
</comment>
<evidence type="ECO:0000313" key="1">
    <source>
        <dbReference type="EMBL" id="MBB5712385.1"/>
    </source>
</evidence>
<keyword evidence="2" id="KW-1185">Reference proteome</keyword>
<dbReference type="Proteomes" id="UP000527143">
    <property type="component" value="Unassembled WGS sequence"/>
</dbReference>
<organism evidence="1 2">
    <name type="scientific">Sphingomonas xinjiangensis</name>
    <dbReference type="NCBI Taxonomy" id="643568"/>
    <lineage>
        <taxon>Bacteria</taxon>
        <taxon>Pseudomonadati</taxon>
        <taxon>Pseudomonadota</taxon>
        <taxon>Alphaproteobacteria</taxon>
        <taxon>Sphingomonadales</taxon>
        <taxon>Sphingomonadaceae</taxon>
        <taxon>Sphingomonas</taxon>
    </lineage>
</organism>
<name>A0A840YRT2_9SPHN</name>
<protein>
    <submittedName>
        <fullName evidence="1">Uncharacterized protein</fullName>
    </submittedName>
</protein>
<sequence length="94" mass="10486">MSRYKLEPRADRNDVDHAIVGWDRPLETFFAQVFSTASPDEDPIVWVGADYGELRTPEAAIAVVEPFATIPEGTRAKLLQDYADGPSRPPSRQI</sequence>
<dbReference type="RefSeq" id="WP_184090818.1">
    <property type="nucleotide sequence ID" value="NZ_JACIJF010000016.1"/>
</dbReference>
<reference evidence="1 2" key="1">
    <citation type="submission" date="2020-08" db="EMBL/GenBank/DDBJ databases">
        <title>Genomic Encyclopedia of Type Strains, Phase IV (KMG-IV): sequencing the most valuable type-strain genomes for metagenomic binning, comparative biology and taxonomic classification.</title>
        <authorList>
            <person name="Goeker M."/>
        </authorList>
    </citation>
    <scope>NUCLEOTIDE SEQUENCE [LARGE SCALE GENOMIC DNA]</scope>
    <source>
        <strain evidence="1 2">DSM 26736</strain>
    </source>
</reference>
<gene>
    <name evidence="1" type="ORF">FHT02_003644</name>
</gene>
<dbReference type="EMBL" id="JACIJF010000016">
    <property type="protein sequence ID" value="MBB5712385.1"/>
    <property type="molecule type" value="Genomic_DNA"/>
</dbReference>